<feature type="transmembrane region" description="Helical" evidence="1">
    <location>
        <begin position="208"/>
        <end position="230"/>
    </location>
</feature>
<keyword evidence="1" id="KW-0472">Membrane</keyword>
<evidence type="ECO:0000313" key="4">
    <source>
        <dbReference type="Proteomes" id="UP000178404"/>
    </source>
</evidence>
<feature type="transmembrane region" description="Helical" evidence="1">
    <location>
        <begin position="79"/>
        <end position="97"/>
    </location>
</feature>
<feature type="transmembrane region" description="Helical" evidence="1">
    <location>
        <begin position="314"/>
        <end position="333"/>
    </location>
</feature>
<feature type="transmembrane region" description="Helical" evidence="1">
    <location>
        <begin position="288"/>
        <end position="308"/>
    </location>
</feature>
<feature type="transmembrane region" description="Helical" evidence="1">
    <location>
        <begin position="166"/>
        <end position="188"/>
    </location>
</feature>
<comment type="caution">
    <text evidence="3">The sequence shown here is derived from an EMBL/GenBank/DDBJ whole genome shotgun (WGS) entry which is preliminary data.</text>
</comment>
<protein>
    <recommendedName>
        <fullName evidence="2">Glycosyltransferase RgtA/B/C/D-like domain-containing protein</fullName>
    </recommendedName>
</protein>
<reference evidence="3 4" key="1">
    <citation type="journal article" date="2016" name="Nat. Commun.">
        <title>Thousands of microbial genomes shed light on interconnected biogeochemical processes in an aquifer system.</title>
        <authorList>
            <person name="Anantharaman K."/>
            <person name="Brown C.T."/>
            <person name="Hug L.A."/>
            <person name="Sharon I."/>
            <person name="Castelle C.J."/>
            <person name="Probst A.J."/>
            <person name="Thomas B.C."/>
            <person name="Singh A."/>
            <person name="Wilkins M.J."/>
            <person name="Karaoz U."/>
            <person name="Brodie E.L."/>
            <person name="Williams K.H."/>
            <person name="Hubbard S.S."/>
            <person name="Banfield J.F."/>
        </authorList>
    </citation>
    <scope>NUCLEOTIDE SEQUENCE [LARGE SCALE GENOMIC DNA]</scope>
</reference>
<feature type="transmembrane region" description="Helical" evidence="1">
    <location>
        <begin position="12"/>
        <end position="30"/>
    </location>
</feature>
<feature type="transmembrane region" description="Helical" evidence="1">
    <location>
        <begin position="130"/>
        <end position="146"/>
    </location>
</feature>
<dbReference type="Pfam" id="PF13231">
    <property type="entry name" value="PMT_2"/>
    <property type="match status" value="1"/>
</dbReference>
<evidence type="ECO:0000259" key="2">
    <source>
        <dbReference type="Pfam" id="PF13231"/>
    </source>
</evidence>
<feature type="transmembrane region" description="Helical" evidence="1">
    <location>
        <begin position="429"/>
        <end position="450"/>
    </location>
</feature>
<accession>A0A1G2U039</accession>
<dbReference type="InterPro" id="IPR038731">
    <property type="entry name" value="RgtA/B/C-like"/>
</dbReference>
<gene>
    <name evidence="3" type="ORF">A3A90_02230</name>
</gene>
<proteinExistence type="predicted"/>
<name>A0A1G2U039_9BACT</name>
<dbReference type="AlphaFoldDB" id="A0A1G2U039"/>
<keyword evidence="1" id="KW-0812">Transmembrane</keyword>
<feature type="transmembrane region" description="Helical" evidence="1">
    <location>
        <begin position="104"/>
        <end position="124"/>
    </location>
</feature>
<feature type="transmembrane region" description="Helical" evidence="1">
    <location>
        <begin position="398"/>
        <end position="420"/>
    </location>
</feature>
<dbReference type="EMBL" id="MHWA01000006">
    <property type="protein sequence ID" value="OHB02172.1"/>
    <property type="molecule type" value="Genomic_DNA"/>
</dbReference>
<feature type="transmembrane region" description="Helical" evidence="1">
    <location>
        <begin position="345"/>
        <end position="366"/>
    </location>
</feature>
<dbReference type="Proteomes" id="UP000178404">
    <property type="component" value="Unassembled WGS sequence"/>
</dbReference>
<feature type="domain" description="Glycosyltransferase RgtA/B/C/D-like" evidence="2">
    <location>
        <begin position="57"/>
        <end position="222"/>
    </location>
</feature>
<evidence type="ECO:0000256" key="1">
    <source>
        <dbReference type="SAM" id="Phobius"/>
    </source>
</evidence>
<organism evidence="3 4">
    <name type="scientific">Candidatus Zambryskibacteria bacterium RIFCSPLOWO2_01_FULL_35_19</name>
    <dbReference type="NCBI Taxonomy" id="1802757"/>
    <lineage>
        <taxon>Bacteria</taxon>
        <taxon>Candidatus Zambryskiibacteriota</taxon>
    </lineage>
</organism>
<evidence type="ECO:0000313" key="3">
    <source>
        <dbReference type="EMBL" id="OHB02172.1"/>
    </source>
</evidence>
<sequence length="569" mass="65869">MNLEFFRKKDFVWFIFIAIIFVALRLPAVHNSYHQDEYKWAYIVNTNISSEVGRIPHPPVGEFIYRSANNILGNDNLRLVPLVFSFVNLFLLFYLAMILFGRKVALWITLFFSISFYSVLASLMVDTDGAIMPMFFLIMAISYMKLRKTNFQFKISNFQTTKWLIVFVLAGILGFLIKVSFVVFIGAFVLDFVIEKKILSDKKRVFRFLGWITGIAVLLILILFVSRFIFPSFRLESSLKYWEHFVSFSGRGWFQTTIQFIKALLYSSPLLLAPLVFIDKEIFKKTRLFSLLIFVGLVFYLLLFDFSIGALDRYLQFLVIPLAIISGAIFSKIIDKEEKIKSGEWMPFIIIAVLIFIFQFLNHLALPLYPKTEWIRRVFYLGWSTLFPFMGGSGPTPFYISLGFIALVWIVCLMFVIIALKKIELRKNILIGVFIFGLLYNVVFAEEYLFGKINGNTSSLISNAVEFIEQNPDIKKVIVYNDNGGGEIVNLGKYRKRLYIDPKFDINEKIEGLNKYKEHYLVVNIPKIDPESVYAKYLNSCQSIYEETSGKISANIYDCSNAPDITNER</sequence>
<keyword evidence="1" id="KW-1133">Transmembrane helix</keyword>